<feature type="transmembrane region" description="Helical" evidence="6">
    <location>
        <begin position="97"/>
        <end position="120"/>
    </location>
</feature>
<reference evidence="7 8" key="1">
    <citation type="submission" date="2019-09" db="EMBL/GenBank/DDBJ databases">
        <title>Sulfurimonas gotlandica sp. nov., a chemoautotrophic and psychrotolerant epsilonproteobacterium isolated from a pelagic redoxcline, and an emended description of the genus Sulfurimonas.</title>
        <authorList>
            <person name="Wang S."/>
            <person name="Jiang L."/>
            <person name="Shao S."/>
        </authorList>
    </citation>
    <scope>NUCLEOTIDE SEQUENCE [LARGE SCALE GENOMIC DNA]</scope>
    <source>
        <strain evidence="7 8">GYSZ_1</strain>
    </source>
</reference>
<evidence type="ECO:0000256" key="2">
    <source>
        <dbReference type="ARBA" id="ARBA00022475"/>
    </source>
</evidence>
<proteinExistence type="predicted"/>
<dbReference type="NCBIfam" id="NF037997">
    <property type="entry name" value="Na_Pi_symport"/>
    <property type="match status" value="1"/>
</dbReference>
<name>A0A5P8NYA1_9BACT</name>
<evidence type="ECO:0000256" key="1">
    <source>
        <dbReference type="ARBA" id="ARBA00004651"/>
    </source>
</evidence>
<dbReference type="PANTHER" id="PTHR10010">
    <property type="entry name" value="SOLUTE CARRIER FAMILY 34 SODIUM PHOSPHATE , MEMBER 2-RELATED"/>
    <property type="match status" value="1"/>
</dbReference>
<evidence type="ECO:0000313" key="8">
    <source>
        <dbReference type="Proteomes" id="UP000326944"/>
    </source>
</evidence>
<dbReference type="KEGG" id="sulg:FJR48_01220"/>
<evidence type="ECO:0000256" key="4">
    <source>
        <dbReference type="ARBA" id="ARBA00022989"/>
    </source>
</evidence>
<dbReference type="RefSeq" id="WP_152306356.1">
    <property type="nucleotide sequence ID" value="NZ_CP043617.1"/>
</dbReference>
<evidence type="ECO:0000256" key="5">
    <source>
        <dbReference type="ARBA" id="ARBA00023136"/>
    </source>
</evidence>
<keyword evidence="4 6" id="KW-1133">Transmembrane helix</keyword>
<gene>
    <name evidence="7" type="ORF">FJR48_01220</name>
</gene>
<feature type="transmembrane region" description="Helical" evidence="6">
    <location>
        <begin position="151"/>
        <end position="171"/>
    </location>
</feature>
<dbReference type="Proteomes" id="UP000326944">
    <property type="component" value="Chromosome"/>
</dbReference>
<keyword evidence="5 6" id="KW-0472">Membrane</keyword>
<dbReference type="InterPro" id="IPR003841">
    <property type="entry name" value="Na/Pi_transpt"/>
</dbReference>
<feature type="transmembrane region" description="Helical" evidence="6">
    <location>
        <begin position="192"/>
        <end position="224"/>
    </location>
</feature>
<feature type="transmembrane region" description="Helical" evidence="6">
    <location>
        <begin position="129"/>
        <end position="145"/>
    </location>
</feature>
<comment type="subcellular location">
    <subcellularLocation>
        <location evidence="1">Cell membrane</location>
        <topology evidence="1">Multi-pass membrane protein</topology>
    </subcellularLocation>
</comment>
<feature type="transmembrane region" description="Helical" evidence="6">
    <location>
        <begin position="34"/>
        <end position="57"/>
    </location>
</feature>
<dbReference type="GO" id="GO:0005436">
    <property type="term" value="F:sodium:phosphate symporter activity"/>
    <property type="evidence" value="ECO:0007669"/>
    <property type="project" value="InterPro"/>
</dbReference>
<keyword evidence="3 6" id="KW-0812">Transmembrane</keyword>
<evidence type="ECO:0000256" key="6">
    <source>
        <dbReference type="SAM" id="Phobius"/>
    </source>
</evidence>
<feature type="transmembrane region" description="Helical" evidence="6">
    <location>
        <begin position="69"/>
        <end position="91"/>
    </location>
</feature>
<feature type="transmembrane region" description="Helical" evidence="6">
    <location>
        <begin position="230"/>
        <end position="250"/>
    </location>
</feature>
<keyword evidence="8" id="KW-1185">Reference proteome</keyword>
<protein>
    <submittedName>
        <fullName evidence="7">Na/Pi cotransporter family protein</fullName>
    </submittedName>
</protein>
<feature type="transmembrane region" description="Helical" evidence="6">
    <location>
        <begin position="262"/>
        <end position="282"/>
    </location>
</feature>
<evidence type="ECO:0000313" key="7">
    <source>
        <dbReference type="EMBL" id="QFR48413.1"/>
    </source>
</evidence>
<feature type="transmembrane region" description="Helical" evidence="6">
    <location>
        <begin position="302"/>
        <end position="329"/>
    </location>
</feature>
<dbReference type="GO" id="GO:0005886">
    <property type="term" value="C:plasma membrane"/>
    <property type="evidence" value="ECO:0007669"/>
    <property type="project" value="UniProtKB-SubCell"/>
</dbReference>
<evidence type="ECO:0000256" key="3">
    <source>
        <dbReference type="ARBA" id="ARBA00022692"/>
    </source>
</evidence>
<dbReference type="OrthoDB" id="9763003at2"/>
<organism evidence="7 8">
    <name type="scientific">Sulfurimonas lithotrophica</name>
    <dbReference type="NCBI Taxonomy" id="2590022"/>
    <lineage>
        <taxon>Bacteria</taxon>
        <taxon>Pseudomonadati</taxon>
        <taxon>Campylobacterota</taxon>
        <taxon>Epsilonproteobacteria</taxon>
        <taxon>Campylobacterales</taxon>
        <taxon>Sulfurimonadaceae</taxon>
        <taxon>Sulfurimonas</taxon>
    </lineage>
</organism>
<keyword evidence="2" id="KW-1003">Cell membrane</keyword>
<dbReference type="GO" id="GO:0044341">
    <property type="term" value="P:sodium-dependent phosphate transport"/>
    <property type="evidence" value="ECO:0007669"/>
    <property type="project" value="InterPro"/>
</dbReference>
<dbReference type="PANTHER" id="PTHR10010:SF46">
    <property type="entry name" value="SODIUM-DEPENDENT PHOSPHATE TRANSPORT PROTEIN 2B"/>
    <property type="match status" value="1"/>
</dbReference>
<dbReference type="AlphaFoldDB" id="A0A5P8NYA1"/>
<sequence length="583" mass="64875">MYKKYIYTLFLLFLAFLMFSNENAKEIIAGITIFLIGMVFMEDGFKLFSGGILEDILKKSTSNLLKSIFSGFLATSVVQSSSLLTIIVISFLSAELITLSGAVGVIFGSNIGTTTTAWIVSSFGVKIDIAKYALPMISFGVIFNFNKDKNYKGFGNILLGLGFVFLGIAYMKSGFESLKDAIDLASLAIDGYLGVLVYVFIGAIATIIIQSSSATMALIITALAAGHIEYYNALSLAIGANIGTTVTAIIGSFNSNNNAKRLAVAHLIFNIVTAFVAVVFLYQLSDFVKYLSSNIGISKEDYILQLALFHTLFNVLGVLLVAPFTKYLVKYLLSIFKEKDTDAKAKYLDETVINLPEAALSAIKKEVEHLYDNSVEVISHALSLHRHKYIGSNDIMCVVEESTAEIYTDIDKYYNENIKGLYSEILYFSTLAQEGMESELQDEVYRLKISCRHIVEAIKSVKELQKNINRNLHTKNSYIRSEYNNLRKNIAKTIDTIYAIRNTEDDLDSISKIQILKKEIEELDYIQNGKIDSLIREDKIDSKSATSLINDNAFTYDIATKLIESAITLWVKDKDIRTLGRSV</sequence>
<dbReference type="Pfam" id="PF02690">
    <property type="entry name" value="Na_Pi_cotrans"/>
    <property type="match status" value="2"/>
</dbReference>
<accession>A0A5P8NYA1</accession>
<dbReference type="EMBL" id="CP043617">
    <property type="protein sequence ID" value="QFR48413.1"/>
    <property type="molecule type" value="Genomic_DNA"/>
</dbReference>